<dbReference type="InterPro" id="IPR029787">
    <property type="entry name" value="Nucleotide_cyclase"/>
</dbReference>
<dbReference type="Pfam" id="PF20975">
    <property type="entry name" value="DGCcoil"/>
    <property type="match status" value="1"/>
</dbReference>
<dbReference type="EC" id="2.7.7.65" evidence="1"/>
<protein>
    <submittedName>
        <fullName evidence="1">Diguanylate cyclase</fullName>
        <ecNumber evidence="1">2.7.7.65</ecNumber>
    </submittedName>
</protein>
<dbReference type="InterPro" id="IPR050469">
    <property type="entry name" value="Diguanylate_Cyclase"/>
</dbReference>
<dbReference type="GO" id="GO:0052621">
    <property type="term" value="F:diguanylate cyclase activity"/>
    <property type="evidence" value="ECO:0007669"/>
    <property type="project" value="UniProtKB-EC"/>
</dbReference>
<dbReference type="InterPro" id="IPR000160">
    <property type="entry name" value="GGDEF_dom"/>
</dbReference>
<dbReference type="EMBL" id="JBEVCJ010000006">
    <property type="protein sequence ID" value="MET1254908.1"/>
    <property type="molecule type" value="Genomic_DNA"/>
</dbReference>
<dbReference type="PANTHER" id="PTHR45138">
    <property type="entry name" value="REGULATORY COMPONENTS OF SENSORY TRANSDUCTION SYSTEM"/>
    <property type="match status" value="1"/>
</dbReference>
<dbReference type="SUPFAM" id="SSF55073">
    <property type="entry name" value="Nucleotide cyclase"/>
    <property type="match status" value="1"/>
</dbReference>
<comment type="caution">
    <text evidence="1">The sequence shown here is derived from an EMBL/GenBank/DDBJ whole genome shotgun (WGS) entry which is preliminary data.</text>
</comment>
<dbReference type="SMART" id="SM00267">
    <property type="entry name" value="GGDEF"/>
    <property type="match status" value="1"/>
</dbReference>
<dbReference type="Proteomes" id="UP001548189">
    <property type="component" value="Unassembled WGS sequence"/>
</dbReference>
<dbReference type="NCBIfam" id="TIGR00254">
    <property type="entry name" value="GGDEF"/>
    <property type="match status" value="1"/>
</dbReference>
<dbReference type="Pfam" id="PF00990">
    <property type="entry name" value="GGDEF"/>
    <property type="match status" value="1"/>
</dbReference>
<keyword evidence="1" id="KW-0808">Transferase</keyword>
<accession>A0ABV2BSI7</accession>
<dbReference type="Gene3D" id="3.30.70.270">
    <property type="match status" value="1"/>
</dbReference>
<keyword evidence="2" id="KW-1185">Reference proteome</keyword>
<dbReference type="InterPro" id="IPR048516">
    <property type="entry name" value="DGCcoil"/>
</dbReference>
<name>A0ABV2BSI7_9GAMM</name>
<evidence type="ECO:0000313" key="1">
    <source>
        <dbReference type="EMBL" id="MET1254908.1"/>
    </source>
</evidence>
<keyword evidence="1" id="KW-0548">Nucleotidyltransferase</keyword>
<evidence type="ECO:0000313" key="2">
    <source>
        <dbReference type="Proteomes" id="UP001548189"/>
    </source>
</evidence>
<dbReference type="CDD" id="cd01949">
    <property type="entry name" value="GGDEF"/>
    <property type="match status" value="1"/>
</dbReference>
<dbReference type="PANTHER" id="PTHR45138:SF9">
    <property type="entry name" value="DIGUANYLATE CYCLASE DGCM-RELATED"/>
    <property type="match status" value="1"/>
</dbReference>
<sequence>MTDIPIQELVEQQAELKRCVSRLSFVGMGISQDLDESLKDLRELIKSEASVEEVKQQVEVISKLLLTLEDEKEKLDQKVEVLEQETNFFHLFKNSPLPNELKLALKKAEKSSSSSQAIKISKSIVDVILDYVSKINDTAPPAKQGGLFSNLFNRLSKKDFKDDSASVSDTLTSNVPEELRSSLQHLIEQLSAIDHYREIATKLNEKVSLLNSIMELADILELITGAFVNIASHEHEQLERFLKSLDKRIERVNTFISNTSHYSQVIAKNSEQLDQDIQGSVLDIKTGVETATSLPEVKEQLYRKMDMIVSKVNQFCIEQESEREILHKSIESLQEQLRATEDESSRLKEEFAAQRMRAQTDPLTHLPNRYSYNERLTQEYNRWRRYRSPLSLVICDIDHFKQVNDQYGHEAGDEVLKKVAHFLQVSLRESDFVARFGGEEFIILLPETPLIDATKAMNKLRQGIKDLIIPFENYSISVAVSIGISEFENSDTAKAVFSRADQALYRAKEKGRDQVCCQRAQRNH</sequence>
<dbReference type="InterPro" id="IPR043128">
    <property type="entry name" value="Rev_trsase/Diguanyl_cyclase"/>
</dbReference>
<reference evidence="1 2" key="1">
    <citation type="submission" date="2024-06" db="EMBL/GenBank/DDBJ databases">
        <authorList>
            <person name="Li F."/>
        </authorList>
    </citation>
    <scope>NUCLEOTIDE SEQUENCE [LARGE SCALE GENOMIC DNA]</scope>
    <source>
        <strain evidence="1 2">GXAS 311</strain>
    </source>
</reference>
<organism evidence="1 2">
    <name type="scientific">Aliikangiella maris</name>
    <dbReference type="NCBI Taxonomy" id="3162458"/>
    <lineage>
        <taxon>Bacteria</taxon>
        <taxon>Pseudomonadati</taxon>
        <taxon>Pseudomonadota</taxon>
        <taxon>Gammaproteobacteria</taxon>
        <taxon>Oceanospirillales</taxon>
        <taxon>Pleioneaceae</taxon>
        <taxon>Aliikangiella</taxon>
    </lineage>
</organism>
<dbReference type="PROSITE" id="PS50887">
    <property type="entry name" value="GGDEF"/>
    <property type="match status" value="1"/>
</dbReference>
<gene>
    <name evidence="1" type="ORF">ABVT43_07215</name>
</gene>
<proteinExistence type="predicted"/>